<name>A0AAW2DH84_9ROSI</name>
<proteinExistence type="predicted"/>
<dbReference type="InterPro" id="IPR032675">
    <property type="entry name" value="LRR_dom_sf"/>
</dbReference>
<gene>
    <name evidence="2" type="ORF">SO802_011071</name>
</gene>
<dbReference type="Proteomes" id="UP001459277">
    <property type="component" value="Unassembled WGS sequence"/>
</dbReference>
<dbReference type="PANTHER" id="PTHR36766">
    <property type="entry name" value="PLANT BROAD-SPECTRUM MILDEW RESISTANCE PROTEIN RPW8"/>
    <property type="match status" value="1"/>
</dbReference>
<keyword evidence="3" id="KW-1185">Reference proteome</keyword>
<evidence type="ECO:0008006" key="4">
    <source>
        <dbReference type="Google" id="ProtNLM"/>
    </source>
</evidence>
<dbReference type="Gene3D" id="3.80.10.10">
    <property type="entry name" value="Ribonuclease Inhibitor"/>
    <property type="match status" value="2"/>
</dbReference>
<dbReference type="EMBL" id="JAZDWU010000003">
    <property type="protein sequence ID" value="KAL0009569.1"/>
    <property type="molecule type" value="Genomic_DNA"/>
</dbReference>
<evidence type="ECO:0000256" key="1">
    <source>
        <dbReference type="ARBA" id="ARBA00022821"/>
    </source>
</evidence>
<sequence length="226" mass="25466">MYECENLESLSASEGSYLDLTSLSLGIMECPNFVSFPRLTEIIIFNCKFLKSLPEGMHTLLPSLVALQLYGCPELESFPQGGLPSNLVTLCIFMCEKLISYRMEWGLQGLHSLKVLKVESKCEEVKSFPEEALLPPTLTTFSISSFANLKSLNAKGFRHLNSLKSLKLWHCNKLQCLPEEGLPTSLFELQISSCPLLEEGCEKEKGKDWLKIAHIPYICIDKQIIR</sequence>
<dbReference type="PANTHER" id="PTHR36766:SF70">
    <property type="entry name" value="DISEASE RESISTANCE PROTEIN RGA4"/>
    <property type="match status" value="1"/>
</dbReference>
<keyword evidence="1" id="KW-0611">Plant defense</keyword>
<evidence type="ECO:0000313" key="2">
    <source>
        <dbReference type="EMBL" id="KAL0009569.1"/>
    </source>
</evidence>
<dbReference type="AlphaFoldDB" id="A0AAW2DH84"/>
<accession>A0AAW2DH84</accession>
<protein>
    <recommendedName>
        <fullName evidence="4">CC-NBS-LRR protein</fullName>
    </recommendedName>
</protein>
<reference evidence="2 3" key="1">
    <citation type="submission" date="2024-01" db="EMBL/GenBank/DDBJ databases">
        <title>A telomere-to-telomere, gap-free genome of sweet tea (Lithocarpus litseifolius).</title>
        <authorList>
            <person name="Zhou J."/>
        </authorList>
    </citation>
    <scope>NUCLEOTIDE SEQUENCE [LARGE SCALE GENOMIC DNA]</scope>
    <source>
        <strain evidence="2">Zhou-2022a</strain>
        <tissue evidence="2">Leaf</tissue>
    </source>
</reference>
<evidence type="ECO:0000313" key="3">
    <source>
        <dbReference type="Proteomes" id="UP001459277"/>
    </source>
</evidence>
<comment type="caution">
    <text evidence="2">The sequence shown here is derived from an EMBL/GenBank/DDBJ whole genome shotgun (WGS) entry which is preliminary data.</text>
</comment>
<dbReference type="GO" id="GO:0006952">
    <property type="term" value="P:defense response"/>
    <property type="evidence" value="ECO:0007669"/>
    <property type="project" value="UniProtKB-KW"/>
</dbReference>
<dbReference type="SUPFAM" id="SSF52058">
    <property type="entry name" value="L domain-like"/>
    <property type="match status" value="1"/>
</dbReference>
<organism evidence="2 3">
    <name type="scientific">Lithocarpus litseifolius</name>
    <dbReference type="NCBI Taxonomy" id="425828"/>
    <lineage>
        <taxon>Eukaryota</taxon>
        <taxon>Viridiplantae</taxon>
        <taxon>Streptophyta</taxon>
        <taxon>Embryophyta</taxon>
        <taxon>Tracheophyta</taxon>
        <taxon>Spermatophyta</taxon>
        <taxon>Magnoliopsida</taxon>
        <taxon>eudicotyledons</taxon>
        <taxon>Gunneridae</taxon>
        <taxon>Pentapetalae</taxon>
        <taxon>rosids</taxon>
        <taxon>fabids</taxon>
        <taxon>Fagales</taxon>
        <taxon>Fagaceae</taxon>
        <taxon>Lithocarpus</taxon>
    </lineage>
</organism>